<dbReference type="FunFam" id="1.10.150.300:FF:000001">
    <property type="entry name" value="Ribosome-binding ATPase YchF"/>
    <property type="match status" value="1"/>
</dbReference>
<evidence type="ECO:0000256" key="3">
    <source>
        <dbReference type="ARBA" id="ARBA00022741"/>
    </source>
</evidence>
<dbReference type="HAMAP" id="MF_00944">
    <property type="entry name" value="YchF_OLA1_ATPase"/>
    <property type="match status" value="1"/>
</dbReference>
<proteinExistence type="inferred from homology"/>
<dbReference type="InParanoid" id="D1C700"/>
<dbReference type="InterPro" id="IPR023192">
    <property type="entry name" value="TGS-like_dom_sf"/>
</dbReference>
<dbReference type="Gene3D" id="1.10.150.300">
    <property type="entry name" value="TGS-like domain"/>
    <property type="match status" value="1"/>
</dbReference>
<reference evidence="8" key="1">
    <citation type="submission" date="2009-11" db="EMBL/GenBank/DDBJ databases">
        <title>The complete chromosome 1 of Sphaerobacter thermophilus DSM 20745.</title>
        <authorList>
            <person name="Lucas S."/>
            <person name="Copeland A."/>
            <person name="Lapidus A."/>
            <person name="Glavina del Rio T."/>
            <person name="Dalin E."/>
            <person name="Tice H."/>
            <person name="Bruce D."/>
            <person name="Goodwin L."/>
            <person name="Pitluck S."/>
            <person name="Kyrpides N."/>
            <person name="Mavromatis K."/>
            <person name="Ivanova N."/>
            <person name="Mikhailova N."/>
            <person name="LaButti K.M."/>
            <person name="Clum A."/>
            <person name="Sun H.I."/>
            <person name="Brettin T."/>
            <person name="Detter J.C."/>
            <person name="Han C."/>
            <person name="Larimer F."/>
            <person name="Land M."/>
            <person name="Hauser L."/>
            <person name="Markowitz V."/>
            <person name="Cheng J.F."/>
            <person name="Hugenholtz P."/>
            <person name="Woyke T."/>
            <person name="Wu D."/>
            <person name="Steenblock K."/>
            <person name="Schneider S."/>
            <person name="Pukall R."/>
            <person name="Goeker M."/>
            <person name="Klenk H.P."/>
            <person name="Eisen J.A."/>
        </authorList>
    </citation>
    <scope>NUCLEOTIDE SEQUENCE [LARGE SCALE GENOMIC DNA]</scope>
    <source>
        <strain evidence="8">ATCC 49802 / DSM 20745 / S 6022</strain>
    </source>
</reference>
<dbReference type="InterPro" id="IPR004095">
    <property type="entry name" value="TGS"/>
</dbReference>
<dbReference type="GO" id="GO:0005737">
    <property type="term" value="C:cytoplasm"/>
    <property type="evidence" value="ECO:0007669"/>
    <property type="project" value="TreeGrafter"/>
</dbReference>
<comment type="similarity">
    <text evidence="5">Belongs to the TRAFAC class OBG-HflX-like GTPase superfamily. OBG GTPase family. YchF/OLA1 subfamily.</text>
</comment>
<dbReference type="SUPFAM" id="SSF52540">
    <property type="entry name" value="P-loop containing nucleoside triphosphate hydrolases"/>
    <property type="match status" value="1"/>
</dbReference>
<evidence type="ECO:0000313" key="8">
    <source>
        <dbReference type="Proteomes" id="UP000002027"/>
    </source>
</evidence>
<keyword evidence="2" id="KW-0479">Metal-binding</keyword>
<evidence type="ECO:0000259" key="6">
    <source>
        <dbReference type="PROSITE" id="PS51880"/>
    </source>
</evidence>
<dbReference type="InterPro" id="IPR012676">
    <property type="entry name" value="TGS-like"/>
</dbReference>
<reference evidence="7 8" key="2">
    <citation type="journal article" date="2010" name="Stand. Genomic Sci.">
        <title>Complete genome sequence of Desulfohalobium retbaense type strain (HR(100)).</title>
        <authorList>
            <person name="Spring S."/>
            <person name="Nolan M."/>
            <person name="Lapidus A."/>
            <person name="Glavina Del Rio T."/>
            <person name="Copeland A."/>
            <person name="Tice H."/>
            <person name="Cheng J.F."/>
            <person name="Lucas S."/>
            <person name="Land M."/>
            <person name="Chen F."/>
            <person name="Bruce D."/>
            <person name="Goodwin L."/>
            <person name="Pitluck S."/>
            <person name="Ivanova N."/>
            <person name="Mavromatis K."/>
            <person name="Mikhailova N."/>
            <person name="Pati A."/>
            <person name="Chen A."/>
            <person name="Palaniappan K."/>
            <person name="Hauser L."/>
            <person name="Chang Y.J."/>
            <person name="Jeffries C.D."/>
            <person name="Munk C."/>
            <person name="Kiss H."/>
            <person name="Chain P."/>
            <person name="Han C."/>
            <person name="Brettin T."/>
            <person name="Detter J.C."/>
            <person name="Schuler E."/>
            <person name="Goker M."/>
            <person name="Rohde M."/>
            <person name="Bristow J."/>
            <person name="Eisen J.A."/>
            <person name="Markowitz V."/>
            <person name="Hugenholtz P."/>
            <person name="Kyrpides N.C."/>
            <person name="Klenk H.P."/>
        </authorList>
    </citation>
    <scope>NUCLEOTIDE SEQUENCE [LARGE SCALE GENOMIC DNA]</scope>
    <source>
        <strain evidence="8">ATCC 49802 / DSM 20745 / S 6022</strain>
    </source>
</reference>
<dbReference type="InterPro" id="IPR012675">
    <property type="entry name" value="Beta-grasp_dom_sf"/>
</dbReference>
<dbReference type="SUPFAM" id="SSF81271">
    <property type="entry name" value="TGS-like"/>
    <property type="match status" value="1"/>
</dbReference>
<dbReference type="NCBIfam" id="TIGR00092">
    <property type="entry name" value="redox-regulated ATPase YchF"/>
    <property type="match status" value="1"/>
</dbReference>
<gene>
    <name evidence="5" type="primary">ychF</name>
    <name evidence="7" type="ordered locus">Sthe_0322</name>
</gene>
<dbReference type="InterPro" id="IPR013029">
    <property type="entry name" value="YchF_C"/>
</dbReference>
<dbReference type="FunFam" id="3.10.20.30:FF:000001">
    <property type="entry name" value="Ribosome-binding ATPase YchF"/>
    <property type="match status" value="1"/>
</dbReference>
<dbReference type="CDD" id="cd04867">
    <property type="entry name" value="TGS_YchF_OLA1"/>
    <property type="match status" value="1"/>
</dbReference>
<dbReference type="RefSeq" id="WP_012870809.1">
    <property type="nucleotide sequence ID" value="NC_013523.1"/>
</dbReference>
<dbReference type="GO" id="GO:0043023">
    <property type="term" value="F:ribosomal large subunit binding"/>
    <property type="evidence" value="ECO:0007669"/>
    <property type="project" value="UniProtKB-UniRule"/>
</dbReference>
<dbReference type="PROSITE" id="PS51880">
    <property type="entry name" value="TGS"/>
    <property type="match status" value="1"/>
</dbReference>
<dbReference type="STRING" id="479434.Sthe_0322"/>
<dbReference type="HOGENOM" id="CLU_018395_0_1_0"/>
<keyword evidence="4 5" id="KW-0067">ATP-binding</keyword>
<dbReference type="eggNOG" id="COG0012">
    <property type="taxonomic scope" value="Bacteria"/>
</dbReference>
<dbReference type="PANTHER" id="PTHR23305">
    <property type="entry name" value="OBG GTPASE FAMILY"/>
    <property type="match status" value="1"/>
</dbReference>
<dbReference type="AlphaFoldDB" id="D1C700"/>
<name>D1C700_SPHTD</name>
<feature type="domain" description="TGS" evidence="6">
    <location>
        <begin position="283"/>
        <end position="366"/>
    </location>
</feature>
<dbReference type="InterPro" id="IPR027417">
    <property type="entry name" value="P-loop_NTPase"/>
</dbReference>
<comment type="function">
    <text evidence="5">ATPase that binds to both the 70S ribosome and the 50S ribosomal subunit in a nucleotide-independent manner.</text>
</comment>
<comment type="caution">
    <text evidence="5">Lacks conserved residue(s) required for the propagation of feature annotation.</text>
</comment>
<sequence length="368" mass="40374">MALQLVIIGLPQSGKTTVFNALTRSEAPTGVFSTGEEEPNLATVKVPDERLDVLTRMFNPRRTVPADVQYYDIAGLAKGIHEQGMSGRLLGYLSQGAALVHVVRAFEDPSVPHPESSVDPPRDIETLNLELSFSDLALIEKRLGRLEANIPKLRGAEREANEREAEVLRRLKTALEEGTPIREVELQPEEERLLRGFGFLTAKPLLILLNVGEEQLGAPAQALVEEARARFGRPGVEVDALAGKIEAEIAVLDEEDATLFMADLGITESSRDRVIRLSYALLGLISFFTVGPDEVRAWTIRRGTPAVEAAGEIHTDIQRGFIRAEVVSYDDLIAAGGLPEARKAGKLRLEGKQYIVQDGDIVHFLFNV</sequence>
<dbReference type="GO" id="GO:0016887">
    <property type="term" value="F:ATP hydrolysis activity"/>
    <property type="evidence" value="ECO:0007669"/>
    <property type="project" value="UniProtKB-UniRule"/>
</dbReference>
<evidence type="ECO:0000256" key="4">
    <source>
        <dbReference type="ARBA" id="ARBA00022840"/>
    </source>
</evidence>
<dbReference type="OrthoDB" id="9807318at2"/>
<comment type="cofactor">
    <cofactor evidence="1">
        <name>Mg(2+)</name>
        <dbReference type="ChEBI" id="CHEBI:18420"/>
    </cofactor>
</comment>
<dbReference type="Pfam" id="PF06071">
    <property type="entry name" value="YchF-GTPase_C"/>
    <property type="match status" value="1"/>
</dbReference>
<dbReference type="PRINTS" id="PR00326">
    <property type="entry name" value="GTP1OBG"/>
</dbReference>
<dbReference type="InterPro" id="IPR004396">
    <property type="entry name" value="ATPase_YchF/OLA1"/>
</dbReference>
<dbReference type="PANTHER" id="PTHR23305:SF18">
    <property type="entry name" value="OBG-TYPE G DOMAIN-CONTAINING PROTEIN"/>
    <property type="match status" value="1"/>
</dbReference>
<dbReference type="GO" id="GO:0005525">
    <property type="term" value="F:GTP binding"/>
    <property type="evidence" value="ECO:0007669"/>
    <property type="project" value="InterPro"/>
</dbReference>
<evidence type="ECO:0000256" key="2">
    <source>
        <dbReference type="ARBA" id="ARBA00022723"/>
    </source>
</evidence>
<dbReference type="EMBL" id="CP001823">
    <property type="protein sequence ID" value="ACZ37761.1"/>
    <property type="molecule type" value="Genomic_DNA"/>
</dbReference>
<dbReference type="GO" id="GO:0046872">
    <property type="term" value="F:metal ion binding"/>
    <property type="evidence" value="ECO:0007669"/>
    <property type="project" value="UniProtKB-KW"/>
</dbReference>
<dbReference type="Proteomes" id="UP000002027">
    <property type="component" value="Chromosome 1"/>
</dbReference>
<dbReference type="Gene3D" id="3.40.50.300">
    <property type="entry name" value="P-loop containing nucleotide triphosphate hydrolases"/>
    <property type="match status" value="1"/>
</dbReference>
<dbReference type="Pfam" id="PF01926">
    <property type="entry name" value="MMR_HSR1"/>
    <property type="match status" value="1"/>
</dbReference>
<protein>
    <recommendedName>
        <fullName evidence="5">Ribosome-binding ATPase YchF</fullName>
    </recommendedName>
</protein>
<dbReference type="InterPro" id="IPR006073">
    <property type="entry name" value="GTP-bd"/>
</dbReference>
<dbReference type="FunCoup" id="D1C700">
    <property type="interactions" value="457"/>
</dbReference>
<dbReference type="KEGG" id="sti:Sthe_0322"/>
<keyword evidence="8" id="KW-1185">Reference proteome</keyword>
<keyword evidence="3 5" id="KW-0547">Nucleotide-binding</keyword>
<accession>D1C700</accession>
<evidence type="ECO:0000256" key="1">
    <source>
        <dbReference type="ARBA" id="ARBA00001946"/>
    </source>
</evidence>
<evidence type="ECO:0000313" key="7">
    <source>
        <dbReference type="EMBL" id="ACZ37761.1"/>
    </source>
</evidence>
<evidence type="ECO:0000256" key="5">
    <source>
        <dbReference type="HAMAP-Rule" id="MF_00944"/>
    </source>
</evidence>
<dbReference type="GO" id="GO:0005524">
    <property type="term" value="F:ATP binding"/>
    <property type="evidence" value="ECO:0007669"/>
    <property type="project" value="UniProtKB-UniRule"/>
</dbReference>
<organism evidence="7 8">
    <name type="scientific">Sphaerobacter thermophilus (strain ATCC 49802 / DSM 20745 / KCCM 41009 / NCIMB 13125 / S 6022)</name>
    <dbReference type="NCBI Taxonomy" id="479434"/>
    <lineage>
        <taxon>Bacteria</taxon>
        <taxon>Pseudomonadati</taxon>
        <taxon>Thermomicrobiota</taxon>
        <taxon>Thermomicrobia</taxon>
        <taxon>Sphaerobacterales</taxon>
        <taxon>Sphaerobacterineae</taxon>
        <taxon>Sphaerobacteraceae</taxon>
        <taxon>Sphaerobacter</taxon>
    </lineage>
</organism>
<dbReference type="PIRSF" id="PIRSF006641">
    <property type="entry name" value="CHP00092"/>
    <property type="match status" value="1"/>
</dbReference>
<dbReference type="Gene3D" id="3.10.20.30">
    <property type="match status" value="1"/>
</dbReference>